<feature type="compositionally biased region" description="Polar residues" evidence="6">
    <location>
        <begin position="1290"/>
        <end position="1304"/>
    </location>
</feature>
<dbReference type="InterPro" id="IPR047844">
    <property type="entry name" value="ROP_DD"/>
</dbReference>
<dbReference type="CDD" id="cd23019">
    <property type="entry name" value="DD_ROP"/>
    <property type="match status" value="1"/>
</dbReference>
<feature type="compositionally biased region" description="Acidic residues" evidence="6">
    <location>
        <begin position="408"/>
        <end position="419"/>
    </location>
</feature>
<evidence type="ECO:0000256" key="2">
    <source>
        <dbReference type="ARBA" id="ARBA00022846"/>
    </source>
</evidence>
<evidence type="ECO:0000256" key="6">
    <source>
        <dbReference type="SAM" id="MobiDB-lite"/>
    </source>
</evidence>
<comment type="subcellular location">
    <subcellularLocation>
        <location evidence="1">Cell projection</location>
        <location evidence="1">Cilium</location>
        <location evidence="1">Flagellum</location>
    </subcellularLocation>
</comment>
<organism evidence="7 8">
    <name type="scientific">Rhodnius prolixus</name>
    <name type="common">Triatomid bug</name>
    <dbReference type="NCBI Taxonomy" id="13249"/>
    <lineage>
        <taxon>Eukaryota</taxon>
        <taxon>Metazoa</taxon>
        <taxon>Ecdysozoa</taxon>
        <taxon>Arthropoda</taxon>
        <taxon>Hexapoda</taxon>
        <taxon>Insecta</taxon>
        <taxon>Pterygota</taxon>
        <taxon>Neoptera</taxon>
        <taxon>Paraneoptera</taxon>
        <taxon>Hemiptera</taxon>
        <taxon>Heteroptera</taxon>
        <taxon>Panheteroptera</taxon>
        <taxon>Cimicomorpha</taxon>
        <taxon>Reduviidae</taxon>
        <taxon>Triatominae</taxon>
        <taxon>Rhodnius</taxon>
    </lineage>
</organism>
<feature type="region of interest" description="Disordered" evidence="6">
    <location>
        <begin position="1381"/>
        <end position="1400"/>
    </location>
</feature>
<dbReference type="PANTHER" id="PTHR14952:SF9">
    <property type="entry name" value="EF-HAND DOMAIN-CONTAINING PROTEIN"/>
    <property type="match status" value="1"/>
</dbReference>
<evidence type="ECO:0000313" key="7">
    <source>
        <dbReference type="EnsemblMetazoa" id="RPRC011800-PA"/>
    </source>
</evidence>
<feature type="compositionally biased region" description="Basic and acidic residues" evidence="6">
    <location>
        <begin position="914"/>
        <end position="933"/>
    </location>
</feature>
<feature type="compositionally biased region" description="Basic and acidic residues" evidence="6">
    <location>
        <begin position="1038"/>
        <end position="1058"/>
    </location>
</feature>
<feature type="compositionally biased region" description="Polar residues" evidence="6">
    <location>
        <begin position="1259"/>
        <end position="1269"/>
    </location>
</feature>
<dbReference type="SUPFAM" id="SSF47391">
    <property type="entry name" value="Dimerization-anchoring domain of cAMP-dependent PK regulatory subunit"/>
    <property type="match status" value="1"/>
</dbReference>
<feature type="compositionally biased region" description="Low complexity" evidence="6">
    <location>
        <begin position="328"/>
        <end position="339"/>
    </location>
</feature>
<dbReference type="OMA" id="QSIEIWQ"/>
<accession>T1I681</accession>
<feature type="compositionally biased region" description="Basic and acidic residues" evidence="6">
    <location>
        <begin position="994"/>
        <end position="1008"/>
    </location>
</feature>
<feature type="compositionally biased region" description="Basic and acidic residues" evidence="6">
    <location>
        <begin position="824"/>
        <end position="837"/>
    </location>
</feature>
<feature type="region of interest" description="Disordered" evidence="6">
    <location>
        <begin position="471"/>
        <end position="958"/>
    </location>
</feature>
<evidence type="ECO:0000256" key="4">
    <source>
        <dbReference type="ARBA" id="ARBA00023273"/>
    </source>
</evidence>
<dbReference type="Proteomes" id="UP000015103">
    <property type="component" value="Unassembled WGS sequence"/>
</dbReference>
<feature type="compositionally biased region" description="Basic and acidic residues" evidence="6">
    <location>
        <begin position="495"/>
        <end position="547"/>
    </location>
</feature>
<feature type="region of interest" description="Disordered" evidence="6">
    <location>
        <begin position="1440"/>
        <end position="1468"/>
    </location>
</feature>
<name>T1I681_RHOPR</name>
<dbReference type="FunFam" id="1.20.890.10:FF:000004">
    <property type="entry name" value="ropporin-1-like protein isoform X2"/>
    <property type="match status" value="1"/>
</dbReference>
<evidence type="ECO:0000256" key="3">
    <source>
        <dbReference type="ARBA" id="ARBA00023069"/>
    </source>
</evidence>
<dbReference type="RefSeq" id="XP_073998510.1">
    <property type="nucleotide sequence ID" value="XM_074142409.1"/>
</dbReference>
<protein>
    <recommendedName>
        <fullName evidence="9">RIIa domain-containing protein</fullName>
    </recommendedName>
</protein>
<keyword evidence="3" id="KW-0969">Cilium</keyword>
<feature type="compositionally biased region" description="Basic and acidic residues" evidence="6">
    <location>
        <begin position="1066"/>
        <end position="1079"/>
    </location>
</feature>
<feature type="compositionally biased region" description="Acidic residues" evidence="6">
    <location>
        <begin position="443"/>
        <end position="452"/>
    </location>
</feature>
<feature type="compositionally biased region" description="Basic and acidic residues" evidence="6">
    <location>
        <begin position="1451"/>
        <end position="1463"/>
    </location>
</feature>
<feature type="compositionally biased region" description="Basic and acidic residues" evidence="6">
    <location>
        <begin position="650"/>
        <end position="667"/>
    </location>
</feature>
<feature type="compositionally biased region" description="Polar residues" evidence="6">
    <location>
        <begin position="1333"/>
        <end position="1351"/>
    </location>
</feature>
<evidence type="ECO:0000313" key="8">
    <source>
        <dbReference type="Proteomes" id="UP000015103"/>
    </source>
</evidence>
<evidence type="ECO:0000256" key="5">
    <source>
        <dbReference type="ARBA" id="ARBA00035651"/>
    </source>
</evidence>
<keyword evidence="2" id="KW-0282">Flagellum</keyword>
<feature type="compositionally biased region" description="Basic and acidic residues" evidence="6">
    <location>
        <begin position="569"/>
        <end position="585"/>
    </location>
</feature>
<feature type="compositionally biased region" description="Basic and acidic residues" evidence="6">
    <location>
        <begin position="362"/>
        <end position="372"/>
    </location>
</feature>
<feature type="compositionally biased region" description="Basic and acidic residues" evidence="6">
    <location>
        <begin position="1246"/>
        <end position="1258"/>
    </location>
</feature>
<feature type="region of interest" description="Disordered" evidence="6">
    <location>
        <begin position="1188"/>
        <end position="1353"/>
    </location>
</feature>
<dbReference type="EMBL" id="ACPB03001812">
    <property type="status" value="NOT_ANNOTATED_CDS"/>
    <property type="molecule type" value="Genomic_DNA"/>
</dbReference>
<keyword evidence="4" id="KW-0966">Cell projection</keyword>
<dbReference type="RefSeq" id="XP_073998511.1">
    <property type="nucleotide sequence ID" value="XM_074142410.1"/>
</dbReference>
<feature type="compositionally biased region" description="Basic and acidic residues" evidence="6">
    <location>
        <begin position="1212"/>
        <end position="1224"/>
    </location>
</feature>
<feature type="compositionally biased region" description="Basic and acidic residues" evidence="6">
    <location>
        <begin position="389"/>
        <end position="400"/>
    </location>
</feature>
<dbReference type="InParanoid" id="T1I681"/>
<evidence type="ECO:0008006" key="9">
    <source>
        <dbReference type="Google" id="ProtNLM"/>
    </source>
</evidence>
<dbReference type="RefSeq" id="XP_073998514.1">
    <property type="nucleotide sequence ID" value="XM_074142413.1"/>
</dbReference>
<proteinExistence type="inferred from homology"/>
<reference evidence="7" key="1">
    <citation type="submission" date="2015-05" db="UniProtKB">
        <authorList>
            <consortium name="EnsemblMetazoa"/>
        </authorList>
    </citation>
    <scope>IDENTIFICATION</scope>
</reference>
<feature type="region of interest" description="Disordered" evidence="6">
    <location>
        <begin position="983"/>
        <end position="1164"/>
    </location>
</feature>
<dbReference type="VEuPathDB" id="VectorBase:RPRC011800"/>
<dbReference type="HOGENOM" id="CLU_246970_0_0_1"/>
<feature type="region of interest" description="Disordered" evidence="6">
    <location>
        <begin position="322"/>
        <end position="454"/>
    </location>
</feature>
<feature type="compositionally biased region" description="Basic and acidic residues" evidence="6">
    <location>
        <begin position="420"/>
        <end position="439"/>
    </location>
</feature>
<feature type="compositionally biased region" description="Basic and acidic residues" evidence="6">
    <location>
        <begin position="593"/>
        <end position="616"/>
    </location>
</feature>
<feature type="compositionally biased region" description="Basic and acidic residues" evidence="6">
    <location>
        <begin position="1391"/>
        <end position="1400"/>
    </location>
</feature>
<feature type="compositionally biased region" description="Basic and acidic residues" evidence="6">
    <location>
        <begin position="772"/>
        <end position="789"/>
    </location>
</feature>
<dbReference type="GeneID" id="141461391"/>
<dbReference type="eggNOG" id="ENOG502QTNR">
    <property type="taxonomic scope" value="Eukaryota"/>
</dbReference>
<evidence type="ECO:0000256" key="1">
    <source>
        <dbReference type="ARBA" id="ARBA00004230"/>
    </source>
</evidence>
<feature type="compositionally biased region" description="Basic and acidic residues" evidence="6">
    <location>
        <begin position="798"/>
        <end position="813"/>
    </location>
</feature>
<dbReference type="GO" id="GO:0031514">
    <property type="term" value="C:motile cilium"/>
    <property type="evidence" value="ECO:0007669"/>
    <property type="project" value="UniProtKB-SubCell"/>
</dbReference>
<sequence>MANVILQAPNCDSPTVFNKLQIQQITIPPDLPSILKRYAKAAIRTQPHDLLVWSAAYFKALSSGIPPPVKERIEYPPVIIASGLTPGFLKVLINQVGREEAKVVPKSTVVERWTDICLSRDALNEILNVGGFHKDTIAWLKFVAICAGYLESRLSRTMVLLIELLSTEPEEKVPAVPVKKFLMLYRFLAAMDCGPVDQRRSTTCDVSSLATEVSPVAGHITSTRTPEESEQVLDEHSVEPAVNKQTIENEIESEVVNNGESKSNKDNLVNEDNLIEVVENDAEINELSENKMETVDISGIESEGNGSVSEAPTNAVEAIAAEEEKSNVESVVTSESDSSNLEENKGPVAVNLLEEIDDDLKEAEVTKEEHENSSVNSGEDQITVILEEEVQKSDNLESKNETSSPQEYNEDIKEEEEEKVETGDEAHHQEVSPDTKDETPICETEETEESGEEAIVATANVQEEELSAVLIETENGKKVGSPTSQETAIEGEENVDSRSGVEEFHDAIHETKDDTENLSEKTVEDEQKNEKNMNEEIKEEELQKDTEESTELGKVGEQSVVSEKNNIGEFHEVKRNEDKIEEVKNVEYNNESSKVETEKDDNELKETNQGSEHENFGESPNYPEKVIECADMVSNEDEKKDENEECSENELEKAETEEVSRKEPNKEENEEYSENEPEKAETEEAPQKEQNKEENEEYPANEPEKAETEEASHEEQNEEYFENEPEKAETEEGSQEEQTKEENKEYSENELEKAETEEASHEEQNEEYFENEPEKAETEKGSQEEQTKEENEEYSENEPEKAESEEVSQKEQNIEEIEEYPGNEPEKAETEEGSQKEENEEENKESSEKAEIEEEDIVTGTETNIEHCIGFQEEEEVQKEEISSGYAGREAEKSPVAVVEEEETQETEQVTPHGKGDQDKSEYKELANKENYFREGQINDGIMGAENDENEKQTPVEDQNDNALQKLLKLDGNQIEIEQDREVIQASENMSMEKGFDRPKDIETDKFSEQNYGKENTSVLEIDSTETEKSAIDDVDSKEDREESKSDLKDSDGIRLENIESLNVDSIKDLEEKPEEVTKTSDQFVKAEEENDSVVEDSSVNRLNETEATVEDTTGEIQQPSEGTEEKSAVDNDGANEVIMSGSVNSTSDISKDEEHSNVKKVECRDNDDETIAYELIQVIHTSGNEHINRYEETGVNGNREDSDETNIADEYNGKNDEIATKPDNEEEENEGMVSGDDINSEDSTFNERKVIKDKKSSEQINDLESSNTDAHEKIEETENINGQAELDPVTSTATSPSNIQEVTDPTENENNLEESKTEQRDNETEEKEDKQSITGSSVVKENSVETQNSFDETEGILQEDVISLQQANLESVPEAKSNLIEGELNEEAESIDKRNSTVRGEETLDEMLYLVDNYKEDSQSKGDVNDNLTDKIEEVEIDQALNSVNESEEDQLRRSDHLKSESSARSGRSRFAGVVKSGAEWSTQPAYYAYVPGIGPPVPEERIGRVEDYLTELSARQAGYVMTANLRHYLCPPLDP</sequence>
<feature type="compositionally biased region" description="Basic and acidic residues" evidence="6">
    <location>
        <begin position="676"/>
        <end position="693"/>
    </location>
</feature>
<dbReference type="PANTHER" id="PTHR14952">
    <property type="entry name" value="ROPPORIN-1-LIKE PROTEIN"/>
    <property type="match status" value="1"/>
</dbReference>
<feature type="compositionally biased region" description="Basic and acidic residues" evidence="6">
    <location>
        <begin position="702"/>
        <end position="715"/>
    </location>
</feature>
<dbReference type="EnsemblMetazoa" id="RPRC011800-RA">
    <property type="protein sequence ID" value="RPRC011800-PA"/>
    <property type="gene ID" value="RPRC011800"/>
</dbReference>
<dbReference type="RefSeq" id="XP_073998513.1">
    <property type="nucleotide sequence ID" value="XM_074142412.1"/>
</dbReference>
<dbReference type="RefSeq" id="XP_073998515.1">
    <property type="nucleotide sequence ID" value="XM_074142414.1"/>
</dbReference>
<dbReference type="Gene3D" id="1.20.890.10">
    <property type="entry name" value="cAMP-dependent protein kinase regulatory subunit, dimerization-anchoring domain"/>
    <property type="match status" value="1"/>
</dbReference>
<feature type="compositionally biased region" description="Polar residues" evidence="6">
    <location>
        <begin position="1009"/>
        <end position="1019"/>
    </location>
</feature>
<comment type="similarity">
    <text evidence="5">Belongs to the ropporin family.</text>
</comment>
<keyword evidence="8" id="KW-1185">Reference proteome</keyword>
<feature type="compositionally biased region" description="Basic and acidic residues" evidence="6">
    <location>
        <begin position="1150"/>
        <end position="1164"/>
    </location>
</feature>
<feature type="compositionally biased region" description="Basic and acidic residues" evidence="6">
    <location>
        <begin position="1314"/>
        <end position="1332"/>
    </location>
</feature>
<feature type="compositionally biased region" description="Basic and acidic residues" evidence="6">
    <location>
        <begin position="737"/>
        <end position="763"/>
    </location>
</feature>